<dbReference type="AlphaFoldDB" id="A0A1W2ARQ3"/>
<dbReference type="InterPro" id="IPR006674">
    <property type="entry name" value="HD_domain"/>
</dbReference>
<dbReference type="OrthoDB" id="155250at2"/>
<dbReference type="InterPro" id="IPR003607">
    <property type="entry name" value="HD/PDEase_dom"/>
</dbReference>
<dbReference type="Gene3D" id="1.10.3210.10">
    <property type="entry name" value="Hypothetical protein af1432"/>
    <property type="match status" value="1"/>
</dbReference>
<dbReference type="Pfam" id="PF01966">
    <property type="entry name" value="HD"/>
    <property type="match status" value="1"/>
</dbReference>
<dbReference type="RefSeq" id="WP_084234594.1">
    <property type="nucleotide sequence ID" value="NZ_FWXW01000004.1"/>
</dbReference>
<dbReference type="EMBL" id="FWXW01000004">
    <property type="protein sequence ID" value="SMC63419.1"/>
    <property type="molecule type" value="Genomic_DNA"/>
</dbReference>
<dbReference type="Proteomes" id="UP000192790">
    <property type="component" value="Unassembled WGS sequence"/>
</dbReference>
<gene>
    <name evidence="2" type="ORF">SAMN02745168_1918</name>
</gene>
<sequence>MSHIGQVINAMIAYYAGDVRRISHFLKVYGFSKAIGEMEGLDKSTQEIVEIAALTHDIGIKNSEKKYNSSAGNYQQLEGPPEAKKLLEELGTESSVIDRVCWLIAHHHTYTDIKEIDYQILVEADFLVNADEDNMSPETILKIKNKIFRTSTGNTFISTLFEATSKSHPGKSPTQND</sequence>
<name>A0A1W2ARQ3_9FIRM</name>
<dbReference type="STRING" id="1122930.SAMN02745168_1918"/>
<dbReference type="SUPFAM" id="SSF109604">
    <property type="entry name" value="HD-domain/PDEase-like"/>
    <property type="match status" value="1"/>
</dbReference>
<reference evidence="2 3" key="1">
    <citation type="submission" date="2017-04" db="EMBL/GenBank/DDBJ databases">
        <authorList>
            <person name="Afonso C.L."/>
            <person name="Miller P.J."/>
            <person name="Scott M.A."/>
            <person name="Spackman E."/>
            <person name="Goraichik I."/>
            <person name="Dimitrov K.M."/>
            <person name="Suarez D.L."/>
            <person name="Swayne D.E."/>
        </authorList>
    </citation>
    <scope>NUCLEOTIDE SEQUENCE [LARGE SCALE GENOMIC DNA]</scope>
    <source>
        <strain evidence="2 3">DSM 12816</strain>
    </source>
</reference>
<protein>
    <submittedName>
        <fullName evidence="2">HD domain-containing protein</fullName>
    </submittedName>
</protein>
<feature type="domain" description="HD" evidence="1">
    <location>
        <begin position="21"/>
        <end position="124"/>
    </location>
</feature>
<evidence type="ECO:0000313" key="2">
    <source>
        <dbReference type="EMBL" id="SMC63419.1"/>
    </source>
</evidence>
<organism evidence="2 3">
    <name type="scientific">Papillibacter cinnamivorans DSM 12816</name>
    <dbReference type="NCBI Taxonomy" id="1122930"/>
    <lineage>
        <taxon>Bacteria</taxon>
        <taxon>Bacillati</taxon>
        <taxon>Bacillota</taxon>
        <taxon>Clostridia</taxon>
        <taxon>Eubacteriales</taxon>
        <taxon>Oscillospiraceae</taxon>
        <taxon>Papillibacter</taxon>
    </lineage>
</organism>
<accession>A0A1W2ARQ3</accession>
<evidence type="ECO:0000259" key="1">
    <source>
        <dbReference type="Pfam" id="PF01966"/>
    </source>
</evidence>
<keyword evidence="3" id="KW-1185">Reference proteome</keyword>
<evidence type="ECO:0000313" key="3">
    <source>
        <dbReference type="Proteomes" id="UP000192790"/>
    </source>
</evidence>
<dbReference type="CDD" id="cd00077">
    <property type="entry name" value="HDc"/>
    <property type="match status" value="1"/>
</dbReference>
<proteinExistence type="predicted"/>